<name>A0A926KSV3_9BACL</name>
<evidence type="ECO:0000313" key="3">
    <source>
        <dbReference type="EMBL" id="MBD0382296.1"/>
    </source>
</evidence>
<sequence>MIHIKRTALVATLGLTLLTPAFSEATALADSEAMTRGQFIQLITNELKLIPANKQAALPPDVSADSAYADAVRVMLERKAMNGYSDGMFRLEQPISKEEAGYILGRFLGIADSKASSVLQENFGADFGTETGLIKDAATALIKKSLATDPAVSQWLADAAKTQTNLTSFRADVDMKMSIAFKPGPGMGGNTSNFTTEINSAIEFNKNQGLHQTITTTAPGSDLAARTIKTEQYTVTHGTYMSLPNEANDGTVWYDMTKQMPFTFEELMKLQEKSTQVNQSLVAPYFFYKDLGTTEKDGKKLRQVEIHGKITNTADILKTLGGLGSRGQNMIKDLENSPALADMSVGLSAVLTLDEESKLPVSMNGDYIIAYGDDPENPIDHMDMSMTMVFKDYNQPINIVLPDEAKKAVPFTMPAVPAAE</sequence>
<gene>
    <name evidence="3" type="ORF">ICC18_19450</name>
</gene>
<dbReference type="AlphaFoldDB" id="A0A926KSV3"/>
<feature type="signal peptide" evidence="1">
    <location>
        <begin position="1"/>
        <end position="23"/>
    </location>
</feature>
<proteinExistence type="predicted"/>
<accession>A0A926KSV3</accession>
<feature type="domain" description="SLH" evidence="2">
    <location>
        <begin position="55"/>
        <end position="118"/>
    </location>
</feature>
<dbReference type="Pfam" id="PF00395">
    <property type="entry name" value="SLH"/>
    <property type="match status" value="1"/>
</dbReference>
<feature type="chain" id="PRO_5036859075" evidence="1">
    <location>
        <begin position="24"/>
        <end position="420"/>
    </location>
</feature>
<evidence type="ECO:0000313" key="4">
    <source>
        <dbReference type="Proteomes" id="UP000650466"/>
    </source>
</evidence>
<keyword evidence="1" id="KW-0732">Signal</keyword>
<dbReference type="InterPro" id="IPR001119">
    <property type="entry name" value="SLH_dom"/>
</dbReference>
<dbReference type="RefSeq" id="WP_188176094.1">
    <property type="nucleotide sequence ID" value="NZ_JACVVD010000007.1"/>
</dbReference>
<comment type="caution">
    <text evidence="3">The sequence shown here is derived from an EMBL/GenBank/DDBJ whole genome shotgun (WGS) entry which is preliminary data.</text>
</comment>
<protein>
    <submittedName>
        <fullName evidence="3">S-layer homology domain-containing protein</fullName>
    </submittedName>
</protein>
<reference evidence="3" key="1">
    <citation type="submission" date="2020-09" db="EMBL/GenBank/DDBJ databases">
        <title>Draft Genome Sequence of Paenibacillus sp. WST5.</title>
        <authorList>
            <person name="Bao Z."/>
        </authorList>
    </citation>
    <scope>NUCLEOTIDE SEQUENCE</scope>
    <source>
        <strain evidence="3">WST5</strain>
    </source>
</reference>
<dbReference type="PROSITE" id="PS51272">
    <property type="entry name" value="SLH"/>
    <property type="match status" value="1"/>
</dbReference>
<organism evidence="3 4">
    <name type="scientific">Paenibacillus sedimenti</name>
    <dbReference type="NCBI Taxonomy" id="2770274"/>
    <lineage>
        <taxon>Bacteria</taxon>
        <taxon>Bacillati</taxon>
        <taxon>Bacillota</taxon>
        <taxon>Bacilli</taxon>
        <taxon>Bacillales</taxon>
        <taxon>Paenibacillaceae</taxon>
        <taxon>Paenibacillus</taxon>
    </lineage>
</organism>
<keyword evidence="4" id="KW-1185">Reference proteome</keyword>
<dbReference type="Gene3D" id="2.50.20.20">
    <property type="match status" value="1"/>
</dbReference>
<evidence type="ECO:0000256" key="1">
    <source>
        <dbReference type="SAM" id="SignalP"/>
    </source>
</evidence>
<dbReference type="EMBL" id="JACVVD010000007">
    <property type="protein sequence ID" value="MBD0382296.1"/>
    <property type="molecule type" value="Genomic_DNA"/>
</dbReference>
<dbReference type="Proteomes" id="UP000650466">
    <property type="component" value="Unassembled WGS sequence"/>
</dbReference>
<dbReference type="InterPro" id="IPR046720">
    <property type="entry name" value="DUF6612"/>
</dbReference>
<evidence type="ECO:0000259" key="2">
    <source>
        <dbReference type="PROSITE" id="PS51272"/>
    </source>
</evidence>
<dbReference type="Pfam" id="PF20316">
    <property type="entry name" value="DUF6612"/>
    <property type="match status" value="1"/>
</dbReference>